<evidence type="ECO:0000313" key="2">
    <source>
        <dbReference type="Proteomes" id="UP000276133"/>
    </source>
</evidence>
<dbReference type="Proteomes" id="UP000276133">
    <property type="component" value="Unassembled WGS sequence"/>
</dbReference>
<keyword evidence="2" id="KW-1185">Reference proteome</keyword>
<protein>
    <submittedName>
        <fullName evidence="1">Uncharacterized protein</fullName>
    </submittedName>
</protein>
<accession>A0A3M7SGY1</accession>
<name>A0A3M7SGY1_BRAPC</name>
<reference evidence="1 2" key="1">
    <citation type="journal article" date="2018" name="Sci. Rep.">
        <title>Genomic signatures of local adaptation to the degree of environmental predictability in rotifers.</title>
        <authorList>
            <person name="Franch-Gras L."/>
            <person name="Hahn C."/>
            <person name="Garcia-Roger E.M."/>
            <person name="Carmona M.J."/>
            <person name="Serra M."/>
            <person name="Gomez A."/>
        </authorList>
    </citation>
    <scope>NUCLEOTIDE SEQUENCE [LARGE SCALE GENOMIC DNA]</scope>
    <source>
        <strain evidence="1">HYR1</strain>
    </source>
</reference>
<dbReference type="EMBL" id="REGN01001406">
    <property type="protein sequence ID" value="RNA34857.1"/>
    <property type="molecule type" value="Genomic_DNA"/>
</dbReference>
<sequence length="109" mass="12902">MSSYEAILDEPIQENDANDIAEMSDFETMRKFKKDKLTNEFKNFDFIGILDDQLKNQQILIIKTGFKLKKSKLMRWLTRRNKKGIQTKNQIPSEKKLTKFQASIIENKE</sequence>
<evidence type="ECO:0000313" key="1">
    <source>
        <dbReference type="EMBL" id="RNA34857.1"/>
    </source>
</evidence>
<comment type="caution">
    <text evidence="1">The sequence shown here is derived from an EMBL/GenBank/DDBJ whole genome shotgun (WGS) entry which is preliminary data.</text>
</comment>
<dbReference type="AlphaFoldDB" id="A0A3M7SGY1"/>
<gene>
    <name evidence="1" type="ORF">BpHYR1_005554</name>
</gene>
<proteinExistence type="predicted"/>
<organism evidence="1 2">
    <name type="scientific">Brachionus plicatilis</name>
    <name type="common">Marine rotifer</name>
    <name type="synonym">Brachionus muelleri</name>
    <dbReference type="NCBI Taxonomy" id="10195"/>
    <lineage>
        <taxon>Eukaryota</taxon>
        <taxon>Metazoa</taxon>
        <taxon>Spiralia</taxon>
        <taxon>Gnathifera</taxon>
        <taxon>Rotifera</taxon>
        <taxon>Eurotatoria</taxon>
        <taxon>Monogononta</taxon>
        <taxon>Pseudotrocha</taxon>
        <taxon>Ploima</taxon>
        <taxon>Brachionidae</taxon>
        <taxon>Brachionus</taxon>
    </lineage>
</organism>